<feature type="region of interest" description="Disordered" evidence="1">
    <location>
        <begin position="94"/>
        <end position="153"/>
    </location>
</feature>
<accession>A0ABN8HJD2</accession>
<proteinExistence type="predicted"/>
<feature type="compositionally biased region" description="Basic and acidic residues" evidence="1">
    <location>
        <begin position="96"/>
        <end position="105"/>
    </location>
</feature>
<reference evidence="2" key="1">
    <citation type="submission" date="2022-03" db="EMBL/GenBank/DDBJ databases">
        <authorList>
            <person name="Martin H S."/>
        </authorList>
    </citation>
    <scope>NUCLEOTIDE SEQUENCE</scope>
</reference>
<protein>
    <submittedName>
        <fullName evidence="2">Uncharacterized protein</fullName>
    </submittedName>
</protein>
<evidence type="ECO:0000256" key="1">
    <source>
        <dbReference type="SAM" id="MobiDB-lite"/>
    </source>
</evidence>
<feature type="non-terminal residue" evidence="2">
    <location>
        <position position="1"/>
    </location>
</feature>
<name>A0ABN8HJD2_9NEOP</name>
<evidence type="ECO:0000313" key="2">
    <source>
        <dbReference type="EMBL" id="CAH2034377.1"/>
    </source>
</evidence>
<dbReference type="Proteomes" id="UP000837857">
    <property type="component" value="Chromosome 1"/>
</dbReference>
<sequence>MPLPRRSSGARGGRSPDTAYFVRYRRRPPRVPLHLRARAAETPAQGEKTPFKSPWSPRFARWQPSVLALGRPSHAAVVTAAAYDNGAMAKINAESEAGRVSERSARQRPTAGGVTSDSSPADGGRPPPAGLSATRSPFFHHSRRSQRSTSRLN</sequence>
<gene>
    <name evidence="2" type="ORF">IPOD504_LOCUS106</name>
</gene>
<feature type="region of interest" description="Disordered" evidence="1">
    <location>
        <begin position="1"/>
        <end position="57"/>
    </location>
</feature>
<evidence type="ECO:0000313" key="3">
    <source>
        <dbReference type="Proteomes" id="UP000837857"/>
    </source>
</evidence>
<keyword evidence="3" id="KW-1185">Reference proteome</keyword>
<organism evidence="2 3">
    <name type="scientific">Iphiclides podalirius</name>
    <name type="common">scarce swallowtail</name>
    <dbReference type="NCBI Taxonomy" id="110791"/>
    <lineage>
        <taxon>Eukaryota</taxon>
        <taxon>Metazoa</taxon>
        <taxon>Ecdysozoa</taxon>
        <taxon>Arthropoda</taxon>
        <taxon>Hexapoda</taxon>
        <taxon>Insecta</taxon>
        <taxon>Pterygota</taxon>
        <taxon>Neoptera</taxon>
        <taxon>Endopterygota</taxon>
        <taxon>Lepidoptera</taxon>
        <taxon>Glossata</taxon>
        <taxon>Ditrysia</taxon>
        <taxon>Papilionoidea</taxon>
        <taxon>Papilionidae</taxon>
        <taxon>Papilioninae</taxon>
        <taxon>Iphiclides</taxon>
    </lineage>
</organism>
<feature type="compositionally biased region" description="Basic residues" evidence="1">
    <location>
        <begin position="23"/>
        <end position="37"/>
    </location>
</feature>
<feature type="compositionally biased region" description="Low complexity" evidence="1">
    <location>
        <begin position="1"/>
        <end position="15"/>
    </location>
</feature>
<dbReference type="EMBL" id="OW152813">
    <property type="protein sequence ID" value="CAH2034377.1"/>
    <property type="molecule type" value="Genomic_DNA"/>
</dbReference>